<dbReference type="EMBL" id="UGQB01000004">
    <property type="protein sequence ID" value="STZ08454.1"/>
    <property type="molecule type" value="Genomic_DNA"/>
</dbReference>
<dbReference type="Proteomes" id="UP000254065">
    <property type="component" value="Unassembled WGS sequence"/>
</dbReference>
<evidence type="ECO:0000313" key="2">
    <source>
        <dbReference type="EMBL" id="STZ70268.1"/>
    </source>
</evidence>
<dbReference type="EMBL" id="UGQB01000007">
    <property type="protein sequence ID" value="STZ70268.1"/>
    <property type="molecule type" value="Genomic_DNA"/>
</dbReference>
<proteinExistence type="predicted"/>
<dbReference type="STRING" id="1122244.GCA_000426885_02048"/>
<reference evidence="1 3" key="1">
    <citation type="submission" date="2018-06" db="EMBL/GenBank/DDBJ databases">
        <authorList>
            <consortium name="Pathogen Informatics"/>
            <person name="Doyle S."/>
        </authorList>
    </citation>
    <scope>NUCLEOTIDE SEQUENCE [LARGE SCALE GENOMIC DNA]</scope>
    <source>
        <strain evidence="1 3">NCTC12877</strain>
    </source>
</reference>
<keyword evidence="3" id="KW-1185">Reference proteome</keyword>
<accession>A0A378QZQ9</accession>
<gene>
    <name evidence="1" type="ORF">NCTC12877_01455</name>
    <name evidence="2" type="ORF">NCTC12877_02742</name>
</gene>
<evidence type="ECO:0000313" key="3">
    <source>
        <dbReference type="Proteomes" id="UP000254065"/>
    </source>
</evidence>
<dbReference type="AlphaFoldDB" id="A0A378QZQ9"/>
<protein>
    <submittedName>
        <fullName evidence="1">Uncharacterized protein</fullName>
    </submittedName>
</protein>
<organism evidence="1 3">
    <name type="scientific">Moraxella caprae</name>
    <dbReference type="NCBI Taxonomy" id="90240"/>
    <lineage>
        <taxon>Bacteria</taxon>
        <taxon>Pseudomonadati</taxon>
        <taxon>Pseudomonadota</taxon>
        <taxon>Gammaproteobacteria</taxon>
        <taxon>Moraxellales</taxon>
        <taxon>Moraxellaceae</taxon>
        <taxon>Moraxella</taxon>
    </lineage>
</organism>
<evidence type="ECO:0000313" key="1">
    <source>
        <dbReference type="EMBL" id="STZ08454.1"/>
    </source>
</evidence>
<name>A0A378QZQ9_9GAMM</name>
<sequence length="44" mass="5092">MIDCPIFILIFDIFNFKVDGVNFIKAINLKTQSFIKTIFIKGKP</sequence>